<protein>
    <submittedName>
        <fullName evidence="1">Uncharacterized protein</fullName>
    </submittedName>
</protein>
<evidence type="ECO:0000313" key="2">
    <source>
        <dbReference type="Proteomes" id="UP000190037"/>
    </source>
</evidence>
<name>A0A1T3NS68_9ACTN</name>
<dbReference type="EMBL" id="MWQN01000001">
    <property type="protein sequence ID" value="OPC79669.1"/>
    <property type="molecule type" value="Genomic_DNA"/>
</dbReference>
<sequence length="95" mass="10531">MPIRLADPQDAEADRQLLVDMAGRVEPIDAMRVAVNRSTRDGADAPPPTHLRMTLTAGADRLPRGPGAPRRRCVAVWPWGRARGRPTARSSRRER</sequence>
<accession>A0A1T3NS68</accession>
<evidence type="ECO:0000313" key="1">
    <source>
        <dbReference type="EMBL" id="OPC79669.1"/>
    </source>
</evidence>
<dbReference type="Proteomes" id="UP000190037">
    <property type="component" value="Unassembled WGS sequence"/>
</dbReference>
<comment type="caution">
    <text evidence="1">The sequence shown here is derived from an EMBL/GenBank/DDBJ whole genome shotgun (WGS) entry which is preliminary data.</text>
</comment>
<keyword evidence="2" id="KW-1185">Reference proteome</keyword>
<dbReference type="STRING" id="159449.B4N89_00755"/>
<proteinExistence type="predicted"/>
<dbReference type="AlphaFoldDB" id="A0A1T3NS68"/>
<gene>
    <name evidence="1" type="ORF">B4N89_00755</name>
</gene>
<organism evidence="1 2">
    <name type="scientific">Embleya scabrispora</name>
    <dbReference type="NCBI Taxonomy" id="159449"/>
    <lineage>
        <taxon>Bacteria</taxon>
        <taxon>Bacillati</taxon>
        <taxon>Actinomycetota</taxon>
        <taxon>Actinomycetes</taxon>
        <taxon>Kitasatosporales</taxon>
        <taxon>Streptomycetaceae</taxon>
        <taxon>Embleya</taxon>
    </lineage>
</organism>
<reference evidence="1 2" key="1">
    <citation type="submission" date="2017-03" db="EMBL/GenBank/DDBJ databases">
        <title>Draft genome sequence of Streptomyces scabrisporus NF3, endophyte isolated from Amphipterygium adstringens.</title>
        <authorList>
            <person name="Vazquez M."/>
            <person name="Ceapa C.D."/>
            <person name="Rodriguez Luna D."/>
            <person name="Sanchez Esquivel S."/>
        </authorList>
    </citation>
    <scope>NUCLEOTIDE SEQUENCE [LARGE SCALE GENOMIC DNA]</scope>
    <source>
        <strain evidence="1 2">NF3</strain>
    </source>
</reference>